<dbReference type="PANTHER" id="PTHR30591:SF1">
    <property type="entry name" value="RECBCD ENZYME SUBUNIT RECC"/>
    <property type="match status" value="1"/>
</dbReference>
<dbReference type="GO" id="GO:0004527">
    <property type="term" value="F:exonuclease activity"/>
    <property type="evidence" value="ECO:0007669"/>
    <property type="project" value="UniProtKB-KW"/>
</dbReference>
<dbReference type="InterPro" id="IPR014017">
    <property type="entry name" value="DNA_helicase_UvrD-like_C"/>
</dbReference>
<dbReference type="OrthoDB" id="9758506at2"/>
<keyword evidence="9" id="KW-0234">DNA repair</keyword>
<evidence type="ECO:0000313" key="12">
    <source>
        <dbReference type="EMBL" id="PWG59084.1"/>
    </source>
</evidence>
<evidence type="ECO:0000259" key="11">
    <source>
        <dbReference type="PROSITE" id="PS51217"/>
    </source>
</evidence>
<dbReference type="RefSeq" id="WP_109138028.1">
    <property type="nucleotide sequence ID" value="NZ_QFFN01000040.1"/>
</dbReference>
<evidence type="ECO:0000256" key="8">
    <source>
        <dbReference type="ARBA" id="ARBA00023125"/>
    </source>
</evidence>
<keyword evidence="2" id="KW-0547">Nucleotide-binding</keyword>
<reference evidence="12 13" key="1">
    <citation type="journal article" date="2018" name="Int. J. Syst. Evol. Microbiol.">
        <title>Bifidobacterium catulorum sp. nov., a novel taxon from the faeces of the baby common marmoset (Callithrix jacchus).</title>
        <authorList>
            <person name="Modesto M."/>
            <person name="Michelini S."/>
            <person name="Oki K."/>
            <person name="Biavati B."/>
            <person name="Watanabe K."/>
            <person name="Mattarelli P."/>
        </authorList>
    </citation>
    <scope>NUCLEOTIDE SEQUENCE [LARGE SCALE GENOMIC DNA]</scope>
    <source>
        <strain evidence="12 13">MRM 8.19</strain>
    </source>
</reference>
<feature type="region of interest" description="Disordered" evidence="10">
    <location>
        <begin position="1251"/>
        <end position="1273"/>
    </location>
</feature>
<protein>
    <recommendedName>
        <fullName evidence="11">UvrD-like helicase C-terminal domain-containing protein</fullName>
    </recommendedName>
</protein>
<evidence type="ECO:0000256" key="3">
    <source>
        <dbReference type="ARBA" id="ARBA00022763"/>
    </source>
</evidence>
<keyword evidence="7" id="KW-0067">ATP-binding</keyword>
<dbReference type="GO" id="GO:0006310">
    <property type="term" value="P:DNA recombination"/>
    <property type="evidence" value="ECO:0007669"/>
    <property type="project" value="TreeGrafter"/>
</dbReference>
<keyword evidence="3" id="KW-0227">DNA damage</keyword>
<dbReference type="Proteomes" id="UP000245753">
    <property type="component" value="Unassembled WGS sequence"/>
</dbReference>
<keyword evidence="8" id="KW-0238">DNA-binding</keyword>
<evidence type="ECO:0000256" key="6">
    <source>
        <dbReference type="ARBA" id="ARBA00022839"/>
    </source>
</evidence>
<dbReference type="InterPro" id="IPR038726">
    <property type="entry name" value="PDDEXK_AddAB-type"/>
</dbReference>
<dbReference type="GO" id="GO:0006281">
    <property type="term" value="P:DNA repair"/>
    <property type="evidence" value="ECO:0007669"/>
    <property type="project" value="UniProtKB-KW"/>
</dbReference>
<dbReference type="PROSITE" id="PS51217">
    <property type="entry name" value="UVRD_HELICASE_CTER"/>
    <property type="match status" value="1"/>
</dbReference>
<proteinExistence type="predicted"/>
<dbReference type="Gene3D" id="3.40.50.300">
    <property type="entry name" value="P-loop containing nucleotide triphosphate hydrolases"/>
    <property type="match status" value="2"/>
</dbReference>
<keyword evidence="1" id="KW-0540">Nuclease</keyword>
<keyword evidence="4" id="KW-0378">Hydrolase</keyword>
<evidence type="ECO:0000256" key="9">
    <source>
        <dbReference type="ARBA" id="ARBA00023204"/>
    </source>
</evidence>
<dbReference type="PANTHER" id="PTHR30591">
    <property type="entry name" value="RECBCD ENZYME SUBUNIT RECC"/>
    <property type="match status" value="1"/>
</dbReference>
<dbReference type="InterPro" id="IPR027417">
    <property type="entry name" value="P-loop_NTPase"/>
</dbReference>
<gene>
    <name evidence="12" type="ORF">DF200_09470</name>
</gene>
<evidence type="ECO:0000256" key="7">
    <source>
        <dbReference type="ARBA" id="ARBA00022840"/>
    </source>
</evidence>
<name>A0A2U2MQG3_9BIFI</name>
<evidence type="ECO:0000256" key="10">
    <source>
        <dbReference type="SAM" id="MobiDB-lite"/>
    </source>
</evidence>
<dbReference type="GO" id="GO:0003677">
    <property type="term" value="F:DNA binding"/>
    <property type="evidence" value="ECO:0007669"/>
    <property type="project" value="UniProtKB-KW"/>
</dbReference>
<comment type="caution">
    <text evidence="12">The sequence shown here is derived from an EMBL/GenBank/DDBJ whole genome shotgun (WGS) entry which is preliminary data.</text>
</comment>
<dbReference type="GO" id="GO:0005524">
    <property type="term" value="F:ATP binding"/>
    <property type="evidence" value="ECO:0007669"/>
    <property type="project" value="UniProtKB-KW"/>
</dbReference>
<sequence length="1469" mass="162711">MMMGSYDDDVVNQQVGRMRELAEERFPGFSAKACMDPFGLISLLAEEITICPQHESGEDDDDEPSGFVFGEGKNGIIGQYELTGGHSGIIRIACGDGKELGDARGIRRRNFTLLHEIGHHLQQTDKDLIFTCSITNDAAKSFEEDACDRFASLMLVPDDLVEQFGPKPGEPVEARHAAMLFANSQASREVVALRVARMLGDDDYVSVIYRDNENVGVRRYGNGRSQWKTTVNEHERHACDSLPNRRDTWKNDDYAPEVPEPESMSGTSDVTGLTPRYHLSVANAYNLGEQGDGSQCKFVIMRRNATSDDAEQESPAERMERERHVCDAMANPGLAATIAGAFDDAATGVTNTGAAPRTFIITPARLRATVERATLEYLRDQVPGRLCPGVTIGVHSFSSLVRSVIGGHDGGSFVRPVVSPFALRAFVAQEMTHRQELFRESGRLFGSVNQYASQIEELRKGGVTSADIPADSQRLKALRALLASVERKFGSDATMTGEVGPAIRDWLHDHGRECRFHLYGFEKNDPSEALAIAAMHEYAHVMFHPSADAAATVGDEPAYQSLIGILDGNDRSRRSLPAILRPYGHTIFRSYAMNTPADELRFVAQDIRNQVQKAGGALSYGDILVTARDLSQYRAMMEPEFTYRRIPINATPASTMRDHPLAGLMLGLLDPAFSRREPVAILRVLRSGLLHNLKYSVRPIGGIGEWKPIRRADLDRLENLLITSDAATIWEEAPEDSLPGVVDAFRSRISKAIGFQDDTKRTVREVLTDMVTVLADAGVTSAQWDENQGDAETKRRDFAQTQQVWHAIMNAFDDMVRHFGDAPFEDFAPTFADNLATLLAMQPLGVRPKAMNAVDVVAFPTAMRPYRLIYVLGAGESQLPAIPHETGLLDDSERRTIAAGLDRNGKNVSAWALRSRTVEAKALREPIAFNLVTRNAAERLTVTYPKTTADGAQEPSRYVKAMSGAGEPVFGLSESGAHQDLDSHLVDLPDEQRPLDPELATRMFASREDVGDPTSPLVFNASVSSIEQYYSNPYDFFLHRGLKVDPLRPYDLDPMLEGTFYHAVLEHAVGEWMVRRPGEPPQAEKMVDIIRDYARIHREDGRWSVLDDDPRMTVLESSNRMKAVHGQMIVTLLNMNRRMVETRASWAKTAMKCLLPNPKSKEGKTKEYRGTTSVPLYTEQQFGDLGNRHCDWSALPFDPVPGVISGLTTPIPVVVNGKIDRVERIENAQCSTSGLLVFDYKSSYRSLFGKSRKDKDDKEDKDVEKGKDDKKGKDGAYDGSQVYYGHELQLFTYAAAVKANVSDDVPVAGMFFVPIRRKETETYQYSEMFSLTAGPEDGKSALDLGSYGYISVKRKKAGQGLAGAGLVVKPWSLSNGCKLESSSVDAIDAFVHRKIQDACAAIFAGELPIRPFKEIRSGQDGRDGVKYSDYADVIALDLIVGDAYDMQPPVTLKKITQPKKDNLRFFRIR</sequence>
<keyword evidence="6" id="KW-0269">Exonuclease</keyword>
<keyword evidence="5" id="KW-0347">Helicase</keyword>
<accession>A0A2U2MQG3</accession>
<dbReference type="EMBL" id="QFFN01000040">
    <property type="protein sequence ID" value="PWG59084.1"/>
    <property type="molecule type" value="Genomic_DNA"/>
</dbReference>
<evidence type="ECO:0000256" key="5">
    <source>
        <dbReference type="ARBA" id="ARBA00022806"/>
    </source>
</evidence>
<evidence type="ECO:0000256" key="1">
    <source>
        <dbReference type="ARBA" id="ARBA00022722"/>
    </source>
</evidence>
<dbReference type="Gene3D" id="1.10.10.2910">
    <property type="match status" value="1"/>
</dbReference>
<feature type="region of interest" description="Disordered" evidence="10">
    <location>
        <begin position="242"/>
        <end position="271"/>
    </location>
</feature>
<evidence type="ECO:0000313" key="13">
    <source>
        <dbReference type="Proteomes" id="UP000245753"/>
    </source>
</evidence>
<keyword evidence="13" id="KW-1185">Reference proteome</keyword>
<feature type="domain" description="UvrD-like helicase C-terminal" evidence="11">
    <location>
        <begin position="556"/>
        <end position="864"/>
    </location>
</feature>
<organism evidence="12 13">
    <name type="scientific">Bifidobacterium catulorum</name>
    <dbReference type="NCBI Taxonomy" id="1630173"/>
    <lineage>
        <taxon>Bacteria</taxon>
        <taxon>Bacillati</taxon>
        <taxon>Actinomycetota</taxon>
        <taxon>Actinomycetes</taxon>
        <taxon>Bifidobacteriales</taxon>
        <taxon>Bifidobacteriaceae</taxon>
        <taxon>Bifidobacterium</taxon>
    </lineage>
</organism>
<dbReference type="Pfam" id="PF12705">
    <property type="entry name" value="PDDEXK_1"/>
    <property type="match status" value="1"/>
</dbReference>
<feature type="compositionally biased region" description="Basic and acidic residues" evidence="10">
    <location>
        <begin position="242"/>
        <end position="253"/>
    </location>
</feature>
<evidence type="ECO:0000256" key="2">
    <source>
        <dbReference type="ARBA" id="ARBA00022741"/>
    </source>
</evidence>
<dbReference type="GO" id="GO:0004386">
    <property type="term" value="F:helicase activity"/>
    <property type="evidence" value="ECO:0007669"/>
    <property type="project" value="UniProtKB-KW"/>
</dbReference>
<dbReference type="SUPFAM" id="SSF52540">
    <property type="entry name" value="P-loop containing nucleoside triphosphate hydrolases"/>
    <property type="match status" value="1"/>
</dbReference>
<evidence type="ECO:0000256" key="4">
    <source>
        <dbReference type="ARBA" id="ARBA00022801"/>
    </source>
</evidence>